<comment type="caution">
    <text evidence="1">The sequence shown here is derived from an EMBL/GenBank/DDBJ whole genome shotgun (WGS) entry which is preliminary data.</text>
</comment>
<dbReference type="RefSeq" id="WP_044239655.1">
    <property type="nucleotide sequence ID" value="NZ_ASRX01000015.1"/>
</dbReference>
<sequence>MATGNDQQQQAAGLQISGGAAIVAPVSAFPSGVPNNAMVVIPINKPTDELKEMLEKGPTALAIEDMWKLLGFNGPAVQVQDDQGRPIAIGLEDLLAGLEKHWVESQDDLNRGRVYAQELLKYNRLPRAEQVLTKIVAKGGNGEDWLALGIAQLSQDKLDKAEGTLKGAQNLLKNNPYPSLHLAKLFQQKEDPAKEREFVDKAIQIDPGCIDAWAYLFQHIAKQSNEEEAAKELEKLAPEKNPAPFIAIQGFYAGQEETREKAVEYAKKAVDKNPDEPLALLCLSALYGQKGDLEAVMRLLQPHESKMSRDVRLANNYFEALFQSRQIERVTKLLNALAGSPSKDVKQFAIERSRLVAQFLQQQQQQLAAAQQRKN</sequence>
<dbReference type="EMBL" id="ASRX01000015">
    <property type="protein sequence ID" value="EYF06638.1"/>
    <property type="molecule type" value="Genomic_DNA"/>
</dbReference>
<dbReference type="Gene3D" id="1.25.40.10">
    <property type="entry name" value="Tetratricopeptide repeat domain"/>
    <property type="match status" value="2"/>
</dbReference>
<dbReference type="SUPFAM" id="SSF48452">
    <property type="entry name" value="TPR-like"/>
    <property type="match status" value="1"/>
</dbReference>
<gene>
    <name evidence="1" type="ORF">CAP_1768</name>
</gene>
<organism evidence="1 2">
    <name type="scientific">Chondromyces apiculatus DSM 436</name>
    <dbReference type="NCBI Taxonomy" id="1192034"/>
    <lineage>
        <taxon>Bacteria</taxon>
        <taxon>Pseudomonadati</taxon>
        <taxon>Myxococcota</taxon>
        <taxon>Polyangia</taxon>
        <taxon>Polyangiales</taxon>
        <taxon>Polyangiaceae</taxon>
        <taxon>Chondromyces</taxon>
    </lineage>
</organism>
<dbReference type="OrthoDB" id="5489496at2"/>
<protein>
    <submittedName>
        <fullName evidence="1">TPR repeat protein</fullName>
    </submittedName>
</protein>
<dbReference type="STRING" id="1192034.CAP_1768"/>
<evidence type="ECO:0000313" key="1">
    <source>
        <dbReference type="EMBL" id="EYF06638.1"/>
    </source>
</evidence>
<proteinExistence type="predicted"/>
<dbReference type="Proteomes" id="UP000019678">
    <property type="component" value="Unassembled WGS sequence"/>
</dbReference>
<evidence type="ECO:0000313" key="2">
    <source>
        <dbReference type="Proteomes" id="UP000019678"/>
    </source>
</evidence>
<accession>A0A017TBI2</accession>
<reference evidence="1 2" key="1">
    <citation type="submission" date="2013-05" db="EMBL/GenBank/DDBJ databases">
        <title>Genome assembly of Chondromyces apiculatus DSM 436.</title>
        <authorList>
            <person name="Sharma G."/>
            <person name="Khatri I."/>
            <person name="Kaur C."/>
            <person name="Mayilraj S."/>
            <person name="Subramanian S."/>
        </authorList>
    </citation>
    <scope>NUCLEOTIDE SEQUENCE [LARGE SCALE GENOMIC DNA]</scope>
    <source>
        <strain evidence="1 2">DSM 436</strain>
    </source>
</reference>
<dbReference type="AlphaFoldDB" id="A0A017TBI2"/>
<dbReference type="eggNOG" id="COG0457">
    <property type="taxonomic scope" value="Bacteria"/>
</dbReference>
<dbReference type="InterPro" id="IPR011990">
    <property type="entry name" value="TPR-like_helical_dom_sf"/>
</dbReference>
<keyword evidence="2" id="KW-1185">Reference proteome</keyword>
<name>A0A017TBI2_9BACT</name>